<organism evidence="7 8">
    <name type="scientific">Candidatus Phytoplasma oryzae</name>
    <dbReference type="NCBI Taxonomy" id="203274"/>
    <lineage>
        <taxon>Bacteria</taxon>
        <taxon>Bacillati</taxon>
        <taxon>Mycoplasmatota</taxon>
        <taxon>Mollicutes</taxon>
        <taxon>Acholeplasmatales</taxon>
        <taxon>Acholeplasmataceae</taxon>
        <taxon>Candidatus Phytoplasma</taxon>
        <taxon>16SrXI (Rice yellow dwarf group)</taxon>
    </lineage>
</organism>
<dbReference type="InterPro" id="IPR005749">
    <property type="entry name" value="Ribosomal_uL15_bac-type"/>
</dbReference>
<evidence type="ECO:0000259" key="6">
    <source>
        <dbReference type="Pfam" id="PF00828"/>
    </source>
</evidence>
<dbReference type="AlphaFoldDB" id="A0A328IL22"/>
<feature type="compositionally biased region" description="Gly residues" evidence="5">
    <location>
        <begin position="21"/>
        <end position="31"/>
    </location>
</feature>
<feature type="domain" description="Large ribosomal subunit protein uL15/eL18" evidence="6">
    <location>
        <begin position="77"/>
        <end position="145"/>
    </location>
</feature>
<dbReference type="PANTHER" id="PTHR12934:SF11">
    <property type="entry name" value="LARGE RIBOSOMAL SUBUNIT PROTEIN UL15M"/>
    <property type="match status" value="1"/>
</dbReference>
<dbReference type="RefSeq" id="WP_111961300.1">
    <property type="nucleotide sequence ID" value="NZ_JHUK01000003.1"/>
</dbReference>
<name>A0A328IL22_9MOLU</name>
<dbReference type="InterPro" id="IPR021131">
    <property type="entry name" value="Ribosomal_uL15/eL18"/>
</dbReference>
<evidence type="ECO:0000256" key="1">
    <source>
        <dbReference type="ARBA" id="ARBA00007320"/>
    </source>
</evidence>
<feature type="region of interest" description="Disordered" evidence="5">
    <location>
        <begin position="12"/>
        <end position="47"/>
    </location>
</feature>
<dbReference type="EMBL" id="JHUK01000003">
    <property type="protein sequence ID" value="RAM57767.1"/>
    <property type="molecule type" value="Genomic_DNA"/>
</dbReference>
<dbReference type="SUPFAM" id="SSF52080">
    <property type="entry name" value="Ribosomal proteins L15p and L18e"/>
    <property type="match status" value="1"/>
</dbReference>
<comment type="similarity">
    <text evidence="1 4">Belongs to the universal ribosomal protein uL15 family.</text>
</comment>
<keyword evidence="4" id="KW-0699">rRNA-binding</keyword>
<keyword evidence="4" id="KW-0694">RNA-binding</keyword>
<reference evidence="7 8" key="1">
    <citation type="submission" date="2014-04" db="EMBL/GenBank/DDBJ databases">
        <title>Genome study of Napier grass stunt phytoplasma.</title>
        <authorList>
            <person name="Kawicha P."/>
            <person name="Dickinson M."/>
            <person name="Hodgetts J."/>
        </authorList>
    </citation>
    <scope>NUCLEOTIDE SEQUENCE [LARGE SCALE GENOMIC DNA]</scope>
    <source>
        <strain evidence="7 8">NGS-S10</strain>
    </source>
</reference>
<proteinExistence type="inferred from homology"/>
<dbReference type="Pfam" id="PF00828">
    <property type="entry name" value="Ribosomal_L27A"/>
    <property type="match status" value="1"/>
</dbReference>
<evidence type="ECO:0000313" key="8">
    <source>
        <dbReference type="Proteomes" id="UP000249343"/>
    </source>
</evidence>
<comment type="subunit">
    <text evidence="4">Part of the 50S ribosomal subunit.</text>
</comment>
<evidence type="ECO:0000313" key="7">
    <source>
        <dbReference type="EMBL" id="RAM57767.1"/>
    </source>
</evidence>
<keyword evidence="2 4" id="KW-0689">Ribosomal protein</keyword>
<protein>
    <recommendedName>
        <fullName evidence="4">Large ribosomal subunit protein uL15</fullName>
    </recommendedName>
</protein>
<dbReference type="Gene3D" id="3.100.10.10">
    <property type="match status" value="1"/>
</dbReference>
<dbReference type="GO" id="GO:0019843">
    <property type="term" value="F:rRNA binding"/>
    <property type="evidence" value="ECO:0007669"/>
    <property type="project" value="UniProtKB-UniRule"/>
</dbReference>
<dbReference type="InterPro" id="IPR036227">
    <property type="entry name" value="Ribosomal_uL15/eL18_sf"/>
</dbReference>
<evidence type="ECO:0000256" key="2">
    <source>
        <dbReference type="ARBA" id="ARBA00022980"/>
    </source>
</evidence>
<dbReference type="NCBIfam" id="TIGR01071">
    <property type="entry name" value="rplO_bact"/>
    <property type="match status" value="1"/>
</dbReference>
<evidence type="ECO:0000256" key="4">
    <source>
        <dbReference type="HAMAP-Rule" id="MF_01341"/>
    </source>
</evidence>
<dbReference type="InterPro" id="IPR030878">
    <property type="entry name" value="Ribosomal_uL15"/>
</dbReference>
<comment type="caution">
    <text evidence="7">The sequence shown here is derived from an EMBL/GenBank/DDBJ whole genome shotgun (WGS) entry which is preliminary data.</text>
</comment>
<sequence>MLLHLLKPVKGSRKTVKRLGRGPGSGNGKTSGKGHKGQLARSGGGTRIGFEGGQTPFFQRIPKRGFFNLGKKKYFLVNLEQLEKFDNNTIVTKNLLLNKKSIDKQKKILIKILAKGNLTKKLIVQANKFSSKSKNIIEKNGGNIELIG</sequence>
<dbReference type="GO" id="GO:0003735">
    <property type="term" value="F:structural constituent of ribosome"/>
    <property type="evidence" value="ECO:0007669"/>
    <property type="project" value="InterPro"/>
</dbReference>
<dbReference type="Proteomes" id="UP000249343">
    <property type="component" value="Unassembled WGS sequence"/>
</dbReference>
<keyword evidence="8" id="KW-1185">Reference proteome</keyword>
<evidence type="ECO:0000256" key="3">
    <source>
        <dbReference type="ARBA" id="ARBA00023274"/>
    </source>
</evidence>
<dbReference type="PANTHER" id="PTHR12934">
    <property type="entry name" value="50S RIBOSOMAL PROTEIN L15"/>
    <property type="match status" value="1"/>
</dbReference>
<accession>A0A328IL22</accession>
<dbReference type="HAMAP" id="MF_01341">
    <property type="entry name" value="Ribosomal_uL15"/>
    <property type="match status" value="1"/>
</dbReference>
<keyword evidence="3 4" id="KW-0687">Ribonucleoprotein</keyword>
<evidence type="ECO:0000256" key="5">
    <source>
        <dbReference type="SAM" id="MobiDB-lite"/>
    </source>
</evidence>
<dbReference type="GO" id="GO:0022625">
    <property type="term" value="C:cytosolic large ribosomal subunit"/>
    <property type="evidence" value="ECO:0007669"/>
    <property type="project" value="TreeGrafter"/>
</dbReference>
<gene>
    <name evidence="4" type="primary">rplO</name>
    <name evidence="7" type="ORF">DH96_01555</name>
</gene>
<comment type="function">
    <text evidence="4">Binds to the 23S rRNA.</text>
</comment>
<dbReference type="GO" id="GO:0006412">
    <property type="term" value="P:translation"/>
    <property type="evidence" value="ECO:0007669"/>
    <property type="project" value="UniProtKB-UniRule"/>
</dbReference>